<organism evidence="1 2">
    <name type="scientific">Autumnicola musiva</name>
    <dbReference type="NCBI Taxonomy" id="3075589"/>
    <lineage>
        <taxon>Bacteria</taxon>
        <taxon>Pseudomonadati</taxon>
        <taxon>Bacteroidota</taxon>
        <taxon>Flavobacteriia</taxon>
        <taxon>Flavobacteriales</taxon>
        <taxon>Flavobacteriaceae</taxon>
        <taxon>Autumnicola</taxon>
    </lineage>
</organism>
<dbReference type="EMBL" id="JAVRHK010000008">
    <property type="protein sequence ID" value="MDT0677296.1"/>
    <property type="molecule type" value="Genomic_DNA"/>
</dbReference>
<dbReference type="RefSeq" id="WP_311503640.1">
    <property type="nucleotide sequence ID" value="NZ_JAVRHK010000008.1"/>
</dbReference>
<accession>A0ABU3D6Y4</accession>
<sequence length="141" mass="16514">MSAYGYSIKIMFKYTFFIILFFSLLSLSCSERQKEGDWENNIKLSQNFVEFSSKNDSIIITSEGESWWINNVVFNRSNFKVTENSDGFVFLQEDEFTIERRSATELYIEVSENTSDSIRILFIDLQNGNFFDGIKITQLNK</sequence>
<gene>
    <name evidence="1" type="ORF">RM539_11975</name>
</gene>
<dbReference type="Proteomes" id="UP001262582">
    <property type="component" value="Unassembled WGS sequence"/>
</dbReference>
<evidence type="ECO:0000313" key="1">
    <source>
        <dbReference type="EMBL" id="MDT0677296.1"/>
    </source>
</evidence>
<keyword evidence="2" id="KW-1185">Reference proteome</keyword>
<comment type="caution">
    <text evidence="1">The sequence shown here is derived from an EMBL/GenBank/DDBJ whole genome shotgun (WGS) entry which is preliminary data.</text>
</comment>
<evidence type="ECO:0000313" key="2">
    <source>
        <dbReference type="Proteomes" id="UP001262582"/>
    </source>
</evidence>
<reference evidence="1 2" key="1">
    <citation type="submission" date="2023-09" db="EMBL/GenBank/DDBJ databases">
        <authorList>
            <person name="Rey-Velasco X."/>
        </authorList>
    </citation>
    <scope>NUCLEOTIDE SEQUENCE [LARGE SCALE GENOMIC DNA]</scope>
    <source>
        <strain evidence="1 2">F117</strain>
    </source>
</reference>
<name>A0ABU3D6Y4_9FLAO</name>
<protein>
    <submittedName>
        <fullName evidence="1">Uncharacterized protein</fullName>
    </submittedName>
</protein>
<proteinExistence type="predicted"/>